<dbReference type="PANTHER" id="PTHR13547">
    <property type="match status" value="1"/>
</dbReference>
<comment type="subcellular location">
    <subcellularLocation>
        <location evidence="1">Mitochondrion</location>
    </subcellularLocation>
</comment>
<evidence type="ECO:0000256" key="2">
    <source>
        <dbReference type="ARBA" id="ARBA00007626"/>
    </source>
</evidence>
<evidence type="ECO:0000256" key="4">
    <source>
        <dbReference type="ARBA" id="ARBA00022801"/>
    </source>
</evidence>
<dbReference type="PANTHER" id="PTHR13547:SF1">
    <property type="entry name" value="MITOCHONDRIAL RIBONUCLEASE P CATALYTIC SUBUNIT"/>
    <property type="match status" value="1"/>
</dbReference>
<proteinExistence type="inferred from homology"/>
<evidence type="ECO:0000256" key="3">
    <source>
        <dbReference type="ARBA" id="ARBA00022723"/>
    </source>
</evidence>
<dbReference type="Proteomes" id="UP000837857">
    <property type="component" value="Chromosome 13"/>
</dbReference>
<comment type="similarity">
    <text evidence="2">Belongs to the PPR family. P subfamily.</text>
</comment>
<keyword evidence="5" id="KW-0862">Zinc</keyword>
<keyword evidence="4" id="KW-0378">Hydrolase</keyword>
<keyword evidence="10" id="KW-1185">Reference proteome</keyword>
<evidence type="ECO:0000256" key="5">
    <source>
        <dbReference type="ARBA" id="ARBA00022833"/>
    </source>
</evidence>
<evidence type="ECO:0000313" key="9">
    <source>
        <dbReference type="EMBL" id="CAH2041526.1"/>
    </source>
</evidence>
<keyword evidence="7" id="KW-0496">Mitochondrion</keyword>
<sequence length="195" mass="22834">MQSFQKSEKIDALNIAYAMGNSSYVEKMGFLKTIVEMFSRKNKKILLLGRKHMLRWHRKTLDYILSETCNFFIDDISQDDPYFITAAIVSGPNTDIVSKDLFRSHRFLLKDQALKQIFQRWQWQHQWMVFSKGKRPFVQPPLQFTPCAQKGLDGWHLPYDNEESPGMENTIHDGIPDYNSWLCLKPKVVDSGVKK</sequence>
<dbReference type="InterPro" id="IPR031595">
    <property type="entry name" value="PRORP_C"/>
</dbReference>
<organism evidence="9 10">
    <name type="scientific">Iphiclides podalirius</name>
    <name type="common">scarce swallowtail</name>
    <dbReference type="NCBI Taxonomy" id="110791"/>
    <lineage>
        <taxon>Eukaryota</taxon>
        <taxon>Metazoa</taxon>
        <taxon>Ecdysozoa</taxon>
        <taxon>Arthropoda</taxon>
        <taxon>Hexapoda</taxon>
        <taxon>Insecta</taxon>
        <taxon>Pterygota</taxon>
        <taxon>Neoptera</taxon>
        <taxon>Endopterygota</taxon>
        <taxon>Lepidoptera</taxon>
        <taxon>Glossata</taxon>
        <taxon>Ditrysia</taxon>
        <taxon>Papilionoidea</taxon>
        <taxon>Papilionidae</taxon>
        <taxon>Papilioninae</taxon>
        <taxon>Iphiclides</taxon>
    </lineage>
</organism>
<reference evidence="9" key="1">
    <citation type="submission" date="2022-03" db="EMBL/GenBank/DDBJ databases">
        <authorList>
            <person name="Martin H S."/>
        </authorList>
    </citation>
    <scope>NUCLEOTIDE SEQUENCE</scope>
</reference>
<feature type="domain" description="PRORP" evidence="8">
    <location>
        <begin position="10"/>
        <end position="183"/>
    </location>
</feature>
<dbReference type="Gene3D" id="3.40.50.11980">
    <property type="match status" value="1"/>
</dbReference>
<gene>
    <name evidence="9" type="ORF">IPOD504_LOCUS3225</name>
</gene>
<dbReference type="EMBL" id="OW152825">
    <property type="protein sequence ID" value="CAH2041526.1"/>
    <property type="molecule type" value="Genomic_DNA"/>
</dbReference>
<dbReference type="InterPro" id="IPR033495">
    <property type="entry name" value="MRPP3_PIN_dom"/>
</dbReference>
<evidence type="ECO:0000256" key="7">
    <source>
        <dbReference type="ARBA" id="ARBA00023128"/>
    </source>
</evidence>
<name>A0ABN8HUF4_9NEOP</name>
<evidence type="ECO:0000256" key="1">
    <source>
        <dbReference type="ARBA" id="ARBA00004173"/>
    </source>
</evidence>
<feature type="non-terminal residue" evidence="9">
    <location>
        <position position="1"/>
    </location>
</feature>
<evidence type="ECO:0000256" key="6">
    <source>
        <dbReference type="ARBA" id="ARBA00022946"/>
    </source>
</evidence>
<keyword evidence="3" id="KW-0479">Metal-binding</keyword>
<keyword evidence="6" id="KW-0809">Transit peptide</keyword>
<dbReference type="Pfam" id="PF16953">
    <property type="entry name" value="PRORP"/>
    <property type="match status" value="1"/>
</dbReference>
<protein>
    <recommendedName>
        <fullName evidence="8">PRORP domain-containing protein</fullName>
    </recommendedName>
</protein>
<accession>A0ABN8HUF4</accession>
<evidence type="ECO:0000313" key="10">
    <source>
        <dbReference type="Proteomes" id="UP000837857"/>
    </source>
</evidence>
<dbReference type="CDD" id="cd18718">
    <property type="entry name" value="PIN_PRORP"/>
    <property type="match status" value="1"/>
</dbReference>
<evidence type="ECO:0000259" key="8">
    <source>
        <dbReference type="Pfam" id="PF16953"/>
    </source>
</evidence>